<evidence type="ECO:0000313" key="5">
    <source>
        <dbReference type="Proteomes" id="UP000008520"/>
    </source>
</evidence>
<accession>F9VBN9</accession>
<dbReference type="STRING" id="420890.LCGL_0280"/>
<dbReference type="GO" id="GO:0005737">
    <property type="term" value="C:cytoplasm"/>
    <property type="evidence" value="ECO:0007669"/>
    <property type="project" value="UniProtKB-SubCell"/>
</dbReference>
<gene>
    <name evidence="4" type="ordered locus">LCGL_0280</name>
</gene>
<evidence type="ECO:0000256" key="1">
    <source>
        <dbReference type="ARBA" id="ARBA00008791"/>
    </source>
</evidence>
<dbReference type="PIRSF" id="PIRSF006276">
    <property type="entry name" value="UspA"/>
    <property type="match status" value="1"/>
</dbReference>
<feature type="domain" description="UspA" evidence="3">
    <location>
        <begin position="4"/>
        <end position="138"/>
    </location>
</feature>
<organism evidence="4 5">
    <name type="scientific">Lactococcus garvieae (strain Lg2)</name>
    <name type="common">Enterococcus seriolicida</name>
    <dbReference type="NCBI Taxonomy" id="420890"/>
    <lineage>
        <taxon>Bacteria</taxon>
        <taxon>Bacillati</taxon>
        <taxon>Bacillota</taxon>
        <taxon>Bacilli</taxon>
        <taxon>Lactobacillales</taxon>
        <taxon>Streptococcaceae</taxon>
        <taxon>Lactococcus</taxon>
    </lineage>
</organism>
<evidence type="ECO:0000259" key="3">
    <source>
        <dbReference type="Pfam" id="PF00582"/>
    </source>
</evidence>
<dbReference type="Proteomes" id="UP000008520">
    <property type="component" value="Chromosome"/>
</dbReference>
<protein>
    <recommendedName>
        <fullName evidence="2">Universal stress protein</fullName>
    </recommendedName>
</protein>
<name>F9VBN9_LACGL</name>
<dbReference type="PATRIC" id="fig|420890.5.peg.277"/>
<keyword evidence="5" id="KW-1185">Reference proteome</keyword>
<keyword evidence="2" id="KW-0963">Cytoplasm</keyword>
<reference evidence="4 5" key="1">
    <citation type="journal article" date="2011" name="PLoS ONE">
        <title>Complete genome sequence and comparative analysis of the fish pathogen Lactococcus garvieae.</title>
        <authorList>
            <person name="Morita H."/>
            <person name="Toh H."/>
            <person name="Oshima K."/>
            <person name="Yoshizaki M."/>
            <person name="Kawanishi M."/>
            <person name="Nakaya K."/>
            <person name="Suzuki T."/>
            <person name="Miyauchi E."/>
            <person name="Ishii Y."/>
            <person name="Tanabe S."/>
            <person name="Murakami M."/>
            <person name="Hattori M."/>
        </authorList>
    </citation>
    <scope>NUCLEOTIDE SEQUENCE [LARGE SCALE GENOMIC DNA]</scope>
    <source>
        <strain evidence="4 5">Lg2</strain>
    </source>
</reference>
<dbReference type="InterPro" id="IPR014729">
    <property type="entry name" value="Rossmann-like_a/b/a_fold"/>
</dbReference>
<evidence type="ECO:0000313" key="4">
    <source>
        <dbReference type="EMBL" id="BAK59740.1"/>
    </source>
</evidence>
<dbReference type="CDD" id="cd00293">
    <property type="entry name" value="USP-like"/>
    <property type="match status" value="1"/>
</dbReference>
<sequence>MMNYKNILVPIDGSDNSYKALREAMEIARLNDVTLSVLTVQDDGKLYGHALPILKHNYTKASEMILQEAVDIVKVNVKVQTFVVVGIPKKQIVEFATEQKCDLIVMGATGSNYFERMTLGSTTAYVVNHAPCNVTVVK</sequence>
<comment type="subcellular location">
    <subcellularLocation>
        <location evidence="2">Cytoplasm</location>
    </subcellularLocation>
</comment>
<dbReference type="KEGG" id="lgv:LCGL_0280"/>
<dbReference type="HOGENOM" id="CLU_049301_16_0_9"/>
<comment type="similarity">
    <text evidence="1 2">Belongs to the universal stress protein A family.</text>
</comment>
<dbReference type="AlphaFoldDB" id="F9VBN9"/>
<dbReference type="SUPFAM" id="SSF52402">
    <property type="entry name" value="Adenine nucleotide alpha hydrolases-like"/>
    <property type="match status" value="1"/>
</dbReference>
<dbReference type="EMBL" id="AP009333">
    <property type="protein sequence ID" value="BAK59740.1"/>
    <property type="molecule type" value="Genomic_DNA"/>
</dbReference>
<proteinExistence type="inferred from homology"/>
<dbReference type="PANTHER" id="PTHR46268:SF6">
    <property type="entry name" value="UNIVERSAL STRESS PROTEIN UP12"/>
    <property type="match status" value="1"/>
</dbReference>
<dbReference type="InterPro" id="IPR006016">
    <property type="entry name" value="UspA"/>
</dbReference>
<dbReference type="Gene3D" id="3.40.50.620">
    <property type="entry name" value="HUPs"/>
    <property type="match status" value="1"/>
</dbReference>
<dbReference type="eggNOG" id="COG0589">
    <property type="taxonomic scope" value="Bacteria"/>
</dbReference>
<dbReference type="InterPro" id="IPR006015">
    <property type="entry name" value="Universal_stress_UspA"/>
</dbReference>
<dbReference type="PANTHER" id="PTHR46268">
    <property type="entry name" value="STRESS RESPONSE PROTEIN NHAX"/>
    <property type="match status" value="1"/>
</dbReference>
<dbReference type="PRINTS" id="PR01438">
    <property type="entry name" value="UNVRSLSTRESS"/>
</dbReference>
<dbReference type="Pfam" id="PF00582">
    <property type="entry name" value="Usp"/>
    <property type="match status" value="1"/>
</dbReference>
<evidence type="ECO:0000256" key="2">
    <source>
        <dbReference type="PIRNR" id="PIRNR006276"/>
    </source>
</evidence>